<accession>A0A7D0GGZ0</accession>
<gene>
    <name evidence="1" type="ORF">AGM1_0006</name>
</gene>
<reference evidence="1 2" key="1">
    <citation type="submission" date="2019-06" db="EMBL/GenBank/DDBJ databases">
        <title>DNA tandem repeats contribute to Brevibacterium aurantiacum phages genetic diversity.</title>
        <authorList>
            <person name="de Melo A.G."/>
            <person name="Rousseau G.M."/>
            <person name="Tremblay D.M."/>
            <person name="Labrie S.J."/>
            <person name="Moineau S."/>
        </authorList>
    </citation>
    <scope>NUCLEOTIDE SEQUENCE [LARGE SCALE GENOMIC DNA]</scope>
</reference>
<dbReference type="EMBL" id="MN023176">
    <property type="protein sequence ID" value="QDH85596.1"/>
    <property type="molecule type" value="Genomic_DNA"/>
</dbReference>
<name>A0A7D0GGZ0_9CAUD</name>
<proteinExistence type="predicted"/>
<organism evidence="1 2">
    <name type="scientific">Brevibacterium phage AGM1</name>
    <dbReference type="NCBI Taxonomy" id="2591411"/>
    <lineage>
        <taxon>Viruses</taxon>
        <taxon>Duplodnaviria</taxon>
        <taxon>Heunggongvirae</taxon>
        <taxon>Uroviricota</taxon>
        <taxon>Caudoviricetes</taxon>
        <taxon>Agmunavirus</taxon>
        <taxon>Agmunavirus AGM1</taxon>
    </lineage>
</organism>
<keyword evidence="2" id="KW-1185">Reference proteome</keyword>
<evidence type="ECO:0000313" key="2">
    <source>
        <dbReference type="Proteomes" id="UP000502146"/>
    </source>
</evidence>
<evidence type="ECO:0000313" key="1">
    <source>
        <dbReference type="EMBL" id="QDH85596.1"/>
    </source>
</evidence>
<dbReference type="Proteomes" id="UP000502146">
    <property type="component" value="Segment"/>
</dbReference>
<sequence>MAISNFIPEIWSSKMLVAFQNTAVWAGLTNREYEGDLRSGNTLHITSPVPIEIKDYKAAGRTTTADDITDTGIDLLVDQEKSFDFYVDDIDRAQAAGNLGEYTTSAADGLVQDSDKFLAALAVTNGTAVTPGAPATDAKTAWNVLRDLRKALNKASVPMENRVFVANAEFEALLFEHDSKMTNADQSGSTDGLRNASLGNILRFEGYASENLPSTAVPQVVAMHRSALAYVSQIQNTEAMRAENKFADRLRGLHVYGGKVVRPTAIATYTAV</sequence>
<protein>
    <submittedName>
        <fullName evidence="1">Major capsid protein-like protein</fullName>
    </submittedName>
</protein>